<reference evidence="4 5" key="1">
    <citation type="submission" date="2023-07" db="EMBL/GenBank/DDBJ databases">
        <title>Comparative genomics of wheat-associated soil bacteria to identify genetic determinants of phenazine resistance.</title>
        <authorList>
            <person name="Mouncey N."/>
        </authorList>
    </citation>
    <scope>NUCLEOTIDE SEQUENCE [LARGE SCALE GENOMIC DNA]</scope>
    <source>
        <strain evidence="4 5">W4I9-1</strain>
    </source>
</reference>
<feature type="signal peptide" evidence="3">
    <location>
        <begin position="1"/>
        <end position="37"/>
    </location>
</feature>
<feature type="transmembrane region" description="Helical" evidence="2">
    <location>
        <begin position="650"/>
        <end position="669"/>
    </location>
</feature>
<evidence type="ECO:0000313" key="4">
    <source>
        <dbReference type="EMBL" id="MDQ0646304.1"/>
    </source>
</evidence>
<accession>A0AAW8EUJ1</accession>
<dbReference type="EMBL" id="JAUSXV010000001">
    <property type="protein sequence ID" value="MDQ0646304.1"/>
    <property type="molecule type" value="Genomic_DNA"/>
</dbReference>
<keyword evidence="2" id="KW-0472">Membrane</keyword>
<proteinExistence type="predicted"/>
<comment type="caution">
    <text evidence="4">The sequence shown here is derived from an EMBL/GenBank/DDBJ whole genome shotgun (WGS) entry which is preliminary data.</text>
</comment>
<feature type="compositionally biased region" description="Low complexity" evidence="1">
    <location>
        <begin position="299"/>
        <end position="318"/>
    </location>
</feature>
<evidence type="ECO:0000256" key="3">
    <source>
        <dbReference type="SAM" id="SignalP"/>
    </source>
</evidence>
<keyword evidence="2" id="KW-0812">Transmembrane</keyword>
<feature type="chain" id="PRO_5043689970" description="2-oxoglutarate dehydrogenase" evidence="3">
    <location>
        <begin position="38"/>
        <end position="731"/>
    </location>
</feature>
<dbReference type="Pfam" id="PF19516">
    <property type="entry name" value="DUF6049"/>
    <property type="match status" value="1"/>
</dbReference>
<evidence type="ECO:0000256" key="2">
    <source>
        <dbReference type="SAM" id="Phobius"/>
    </source>
</evidence>
<name>A0AAW8EUJ1_9MICO</name>
<evidence type="ECO:0000313" key="5">
    <source>
        <dbReference type="Proteomes" id="UP001244427"/>
    </source>
</evidence>
<keyword evidence="5" id="KW-1185">Reference proteome</keyword>
<protein>
    <recommendedName>
        <fullName evidence="6">2-oxoglutarate dehydrogenase</fullName>
    </recommendedName>
</protein>
<feature type="region of interest" description="Disordered" evidence="1">
    <location>
        <begin position="299"/>
        <end position="325"/>
    </location>
</feature>
<evidence type="ECO:0008006" key="6">
    <source>
        <dbReference type="Google" id="ProtNLM"/>
    </source>
</evidence>
<dbReference type="Proteomes" id="UP001244427">
    <property type="component" value="Unassembled WGS sequence"/>
</dbReference>
<feature type="region of interest" description="Disordered" evidence="1">
    <location>
        <begin position="676"/>
        <end position="731"/>
    </location>
</feature>
<organism evidence="4 5">
    <name type="scientific">Microbacterium natoriense</name>
    <dbReference type="NCBI Taxonomy" id="284570"/>
    <lineage>
        <taxon>Bacteria</taxon>
        <taxon>Bacillati</taxon>
        <taxon>Actinomycetota</taxon>
        <taxon>Actinomycetes</taxon>
        <taxon>Micrococcales</taxon>
        <taxon>Microbacteriaceae</taxon>
        <taxon>Microbacterium</taxon>
    </lineage>
</organism>
<gene>
    <name evidence="4" type="ORF">QFZ53_000500</name>
</gene>
<keyword evidence="2" id="KW-1133">Transmembrane helix</keyword>
<feature type="compositionally biased region" description="Low complexity" evidence="1">
    <location>
        <begin position="684"/>
        <end position="699"/>
    </location>
</feature>
<keyword evidence="3" id="KW-0732">Signal</keyword>
<dbReference type="AlphaFoldDB" id="A0AAW8EUJ1"/>
<dbReference type="InterPro" id="IPR046112">
    <property type="entry name" value="DUF6049"/>
</dbReference>
<evidence type="ECO:0000256" key="1">
    <source>
        <dbReference type="SAM" id="MobiDB-lite"/>
    </source>
</evidence>
<sequence>MTVTIPENGFRARLACGTVAFAMALGIGVVASPVAQAAQKSDSEPPVLHVSAGSNGVLSPGLSTTASVTVQNDADTSLSSGRVTVSINRTPLAGADAVGSWLDSGEVAGEFDVIAEDSTEPVDAGSSSTTSIGISQDLLATLTPGVYPVRAALSGTDGASGEDVSTTSVLVISADPHPPVTVFVPITATPADGAALLGSDELTELTAADGDLTAQLDGVSGTSAVLAIDPAIVAAIRVLGSAAPTTAVEWLTRLENLPNERFALQFGDADATTQAQADLPALLTPTTLAPFLDPANFASAPPASALPTPTGTPSPAATDGPMLPDDAALTTIEGAAEGILWPRADVTADDLAAFRTYLAGTATTILPSTALDGATTGHVLAGAEDVLVTDAAASDALSEAAGESDADARAQSLAAANAYLFLAGQTTSTPLAVGLDRDENRTADALREVVTTTDSPGVDLTSLRSTPAAPASVDGEIDDDRGASLQLLLSEEQTLGQFSTILDDPQVLLSPERIRIMRTIAAGLSSTRFDEALGDHRQATRDTLASVDIPQSSTIQLLSANADLPFGVRNDLPWPVNVVLTVLPSDPRLEVESVTRATIPAGTTTRVKVPVSARVGSGELDLRLSLTSPTGVPLGQSQTVRVSVRAEWEGIGLAIFGSLIVILIVLGVVRTLRRRRKGEDVETADASSADAASVDAAAVRAPSTEVEPTAVDVPSDPTDPAEPADPAKDPQ</sequence>
<dbReference type="RefSeq" id="WP_307293155.1">
    <property type="nucleotide sequence ID" value="NZ_JAUSXV010000001.1"/>
</dbReference>